<dbReference type="Pfam" id="PF06475">
    <property type="entry name" value="Glycolipid_bind"/>
    <property type="match status" value="1"/>
</dbReference>
<dbReference type="SUPFAM" id="SSF159275">
    <property type="entry name" value="PA1994-like"/>
    <property type="match status" value="1"/>
</dbReference>
<dbReference type="Proteomes" id="UP000192652">
    <property type="component" value="Unassembled WGS sequence"/>
</dbReference>
<evidence type="ECO:0000313" key="2">
    <source>
        <dbReference type="Proteomes" id="UP000192652"/>
    </source>
</evidence>
<keyword evidence="2" id="KW-1185">Reference proteome</keyword>
<sequence length="189" mass="21036">MLFRSPSPRTVRWRSLDGEGLEHLDLLPKSDGSLLVRGVIIGGRSGETYGVRYAIACDARWHVRHFGIETTSGCSLSLSSDGEGRWFSDDGTPRPALDGCVDIDLAGTPFTNTLPIRRLALRPEDGPRQLTMLYIPFDRFEPVIDRQIYTCLVPGALYRYQAADRSFSADLPVDADGLVTDYPTLFQRV</sequence>
<dbReference type="EMBL" id="MSPX01000008">
    <property type="protein sequence ID" value="OQP86309.1"/>
    <property type="molecule type" value="Genomic_DNA"/>
</dbReference>
<comment type="caution">
    <text evidence="1">The sequence shown here is derived from an EMBL/GenBank/DDBJ whole genome shotgun (WGS) entry which is preliminary data.</text>
</comment>
<protein>
    <submittedName>
        <fullName evidence="1">Transcriptional regulator</fullName>
    </submittedName>
</protein>
<evidence type="ECO:0000313" key="1">
    <source>
        <dbReference type="EMBL" id="OQP86309.1"/>
    </source>
</evidence>
<gene>
    <name evidence="1" type="ORF">BTR14_11550</name>
</gene>
<dbReference type="InterPro" id="IPR009467">
    <property type="entry name" value="Glycolipid-bd_prot_put"/>
</dbReference>
<reference evidence="1 2" key="1">
    <citation type="journal article" date="2017" name="Antonie Van Leeuwenhoek">
        <title>Rhizobium rhizosphaerae sp. nov., a novel species isolated from rice rhizosphere.</title>
        <authorList>
            <person name="Zhao J.J."/>
            <person name="Zhang J."/>
            <person name="Zhang R.J."/>
            <person name="Zhang C.W."/>
            <person name="Yin H.Q."/>
            <person name="Zhang X.X."/>
        </authorList>
    </citation>
    <scope>NUCLEOTIDE SEQUENCE [LARGE SCALE GENOMIC DNA]</scope>
    <source>
        <strain evidence="1 2">RD15</strain>
    </source>
</reference>
<proteinExistence type="predicted"/>
<name>A0ABX3PDI7_9HYPH</name>
<accession>A0ABX3PDI7</accession>
<organism evidence="1 2">
    <name type="scientific">Xaviernesmea rhizosphaerae</name>
    <dbReference type="NCBI Taxonomy" id="1672749"/>
    <lineage>
        <taxon>Bacteria</taxon>
        <taxon>Pseudomonadati</taxon>
        <taxon>Pseudomonadota</taxon>
        <taxon>Alphaproteobacteria</taxon>
        <taxon>Hyphomicrobiales</taxon>
        <taxon>Rhizobiaceae</taxon>
        <taxon>Rhizobium/Agrobacterium group</taxon>
        <taxon>Xaviernesmea</taxon>
    </lineage>
</organism>